<evidence type="ECO:0000313" key="4">
    <source>
        <dbReference type="EMBL" id="EKX41497.1"/>
    </source>
</evidence>
<dbReference type="Pfam" id="PF12796">
    <property type="entry name" value="Ank_2"/>
    <property type="match status" value="1"/>
</dbReference>
<dbReference type="AlphaFoldDB" id="L1IZI3"/>
<dbReference type="PaxDb" id="55529-EKX41497"/>
<sequence>MQGEKTKLHFACCRGDPKEIIQAVKEGISINAVDNNMCTPLHVAARYNHVEVCRFLMSQGADPDMRDAAGRTPAQVTKSPETKAFFAEAAANPSVYMRVPASDSTPVMSARDAPFVDAAVEDQGLEL</sequence>
<gene>
    <name evidence="4" type="ORF">GUITHDRAFT_95990</name>
</gene>
<evidence type="ECO:0000313" key="6">
    <source>
        <dbReference type="Proteomes" id="UP000011087"/>
    </source>
</evidence>
<dbReference type="SMART" id="SM00248">
    <property type="entry name" value="ANK"/>
    <property type="match status" value="2"/>
</dbReference>
<dbReference type="InterPro" id="IPR002110">
    <property type="entry name" value="Ankyrin_rpt"/>
</dbReference>
<reference evidence="4 6" key="1">
    <citation type="journal article" date="2012" name="Nature">
        <title>Algal genomes reveal evolutionary mosaicism and the fate of nucleomorphs.</title>
        <authorList>
            <consortium name="DOE Joint Genome Institute"/>
            <person name="Curtis B.A."/>
            <person name="Tanifuji G."/>
            <person name="Burki F."/>
            <person name="Gruber A."/>
            <person name="Irimia M."/>
            <person name="Maruyama S."/>
            <person name="Arias M.C."/>
            <person name="Ball S.G."/>
            <person name="Gile G.H."/>
            <person name="Hirakawa Y."/>
            <person name="Hopkins J.F."/>
            <person name="Kuo A."/>
            <person name="Rensing S.A."/>
            <person name="Schmutz J."/>
            <person name="Symeonidi A."/>
            <person name="Elias M."/>
            <person name="Eveleigh R.J."/>
            <person name="Herman E.K."/>
            <person name="Klute M.J."/>
            <person name="Nakayama T."/>
            <person name="Obornik M."/>
            <person name="Reyes-Prieto A."/>
            <person name="Armbrust E.V."/>
            <person name="Aves S.J."/>
            <person name="Beiko R.G."/>
            <person name="Coutinho P."/>
            <person name="Dacks J.B."/>
            <person name="Durnford D.G."/>
            <person name="Fast N.M."/>
            <person name="Green B.R."/>
            <person name="Grisdale C.J."/>
            <person name="Hempel F."/>
            <person name="Henrissat B."/>
            <person name="Hoppner M.P."/>
            <person name="Ishida K."/>
            <person name="Kim E."/>
            <person name="Koreny L."/>
            <person name="Kroth P.G."/>
            <person name="Liu Y."/>
            <person name="Malik S.B."/>
            <person name="Maier U.G."/>
            <person name="McRose D."/>
            <person name="Mock T."/>
            <person name="Neilson J.A."/>
            <person name="Onodera N.T."/>
            <person name="Poole A.M."/>
            <person name="Pritham E.J."/>
            <person name="Richards T.A."/>
            <person name="Rocap G."/>
            <person name="Roy S.W."/>
            <person name="Sarai C."/>
            <person name="Schaack S."/>
            <person name="Shirato S."/>
            <person name="Slamovits C.H."/>
            <person name="Spencer D.F."/>
            <person name="Suzuki S."/>
            <person name="Worden A.Z."/>
            <person name="Zauner S."/>
            <person name="Barry K."/>
            <person name="Bell C."/>
            <person name="Bharti A.K."/>
            <person name="Crow J.A."/>
            <person name="Grimwood J."/>
            <person name="Kramer R."/>
            <person name="Lindquist E."/>
            <person name="Lucas S."/>
            <person name="Salamov A."/>
            <person name="McFadden G.I."/>
            <person name="Lane C.E."/>
            <person name="Keeling P.J."/>
            <person name="Gray M.W."/>
            <person name="Grigoriev I.V."/>
            <person name="Archibald J.M."/>
        </authorList>
    </citation>
    <scope>NUCLEOTIDE SEQUENCE</scope>
    <source>
        <strain evidence="4 6">CCMP2712</strain>
    </source>
</reference>
<protein>
    <submittedName>
        <fullName evidence="4 5">Uncharacterized protein</fullName>
    </submittedName>
</protein>
<dbReference type="EnsemblProtists" id="EKX41497">
    <property type="protein sequence ID" value="EKX41497"/>
    <property type="gene ID" value="GUITHDRAFT_95990"/>
</dbReference>
<dbReference type="HOGENOM" id="CLU_1974766_0_0_1"/>
<evidence type="ECO:0000256" key="3">
    <source>
        <dbReference type="PROSITE-ProRule" id="PRU00023"/>
    </source>
</evidence>
<evidence type="ECO:0000256" key="2">
    <source>
        <dbReference type="ARBA" id="ARBA00023043"/>
    </source>
</evidence>
<dbReference type="OrthoDB" id="19174at2759"/>
<dbReference type="RefSeq" id="XP_005828477.1">
    <property type="nucleotide sequence ID" value="XM_005828420.1"/>
</dbReference>
<dbReference type="PROSITE" id="PS50297">
    <property type="entry name" value="ANK_REP_REGION"/>
    <property type="match status" value="1"/>
</dbReference>
<accession>L1IZI3</accession>
<dbReference type="EMBL" id="JH993023">
    <property type="protein sequence ID" value="EKX41497.1"/>
    <property type="molecule type" value="Genomic_DNA"/>
</dbReference>
<dbReference type="GeneID" id="17298174"/>
<name>L1IZI3_GUITC</name>
<keyword evidence="6" id="KW-1185">Reference proteome</keyword>
<reference evidence="6" key="2">
    <citation type="submission" date="2012-11" db="EMBL/GenBank/DDBJ databases">
        <authorList>
            <person name="Kuo A."/>
            <person name="Curtis B.A."/>
            <person name="Tanifuji G."/>
            <person name="Burki F."/>
            <person name="Gruber A."/>
            <person name="Irimia M."/>
            <person name="Maruyama S."/>
            <person name="Arias M.C."/>
            <person name="Ball S.G."/>
            <person name="Gile G.H."/>
            <person name="Hirakawa Y."/>
            <person name="Hopkins J.F."/>
            <person name="Rensing S.A."/>
            <person name="Schmutz J."/>
            <person name="Symeonidi A."/>
            <person name="Elias M."/>
            <person name="Eveleigh R.J."/>
            <person name="Herman E.K."/>
            <person name="Klute M.J."/>
            <person name="Nakayama T."/>
            <person name="Obornik M."/>
            <person name="Reyes-Prieto A."/>
            <person name="Armbrust E.V."/>
            <person name="Aves S.J."/>
            <person name="Beiko R.G."/>
            <person name="Coutinho P."/>
            <person name="Dacks J.B."/>
            <person name="Durnford D.G."/>
            <person name="Fast N.M."/>
            <person name="Green B.R."/>
            <person name="Grisdale C."/>
            <person name="Hempe F."/>
            <person name="Henrissat B."/>
            <person name="Hoppner M.P."/>
            <person name="Ishida K.-I."/>
            <person name="Kim E."/>
            <person name="Koreny L."/>
            <person name="Kroth P.G."/>
            <person name="Liu Y."/>
            <person name="Malik S.-B."/>
            <person name="Maier U.G."/>
            <person name="McRose D."/>
            <person name="Mock T."/>
            <person name="Neilson J.A."/>
            <person name="Onodera N.T."/>
            <person name="Poole A.M."/>
            <person name="Pritham E.J."/>
            <person name="Richards T.A."/>
            <person name="Rocap G."/>
            <person name="Roy S.W."/>
            <person name="Sarai C."/>
            <person name="Schaack S."/>
            <person name="Shirato S."/>
            <person name="Slamovits C.H."/>
            <person name="Spencer D.F."/>
            <person name="Suzuki S."/>
            <person name="Worden A.Z."/>
            <person name="Zauner S."/>
            <person name="Barry K."/>
            <person name="Bell C."/>
            <person name="Bharti A.K."/>
            <person name="Crow J.A."/>
            <person name="Grimwood J."/>
            <person name="Kramer R."/>
            <person name="Lindquist E."/>
            <person name="Lucas S."/>
            <person name="Salamov A."/>
            <person name="McFadden G.I."/>
            <person name="Lane C.E."/>
            <person name="Keeling P.J."/>
            <person name="Gray M.W."/>
            <person name="Grigoriev I.V."/>
            <person name="Archibald J.M."/>
        </authorList>
    </citation>
    <scope>NUCLEOTIDE SEQUENCE</scope>
    <source>
        <strain evidence="6">CCMP2712</strain>
    </source>
</reference>
<dbReference type="KEGG" id="gtt:GUITHDRAFT_95990"/>
<dbReference type="PROSITE" id="PS50088">
    <property type="entry name" value="ANK_REPEAT"/>
    <property type="match status" value="1"/>
</dbReference>
<dbReference type="InterPro" id="IPR036770">
    <property type="entry name" value="Ankyrin_rpt-contain_sf"/>
</dbReference>
<dbReference type="Proteomes" id="UP000011087">
    <property type="component" value="Unassembled WGS sequence"/>
</dbReference>
<evidence type="ECO:0000256" key="1">
    <source>
        <dbReference type="ARBA" id="ARBA00022737"/>
    </source>
</evidence>
<dbReference type="SUPFAM" id="SSF48403">
    <property type="entry name" value="Ankyrin repeat"/>
    <property type="match status" value="1"/>
</dbReference>
<dbReference type="Gene3D" id="1.25.40.20">
    <property type="entry name" value="Ankyrin repeat-containing domain"/>
    <property type="match status" value="1"/>
</dbReference>
<dbReference type="GO" id="GO:0085020">
    <property type="term" value="P:protein K6-linked ubiquitination"/>
    <property type="evidence" value="ECO:0007669"/>
    <property type="project" value="TreeGrafter"/>
</dbReference>
<keyword evidence="1" id="KW-0677">Repeat</keyword>
<dbReference type="STRING" id="905079.L1IZI3"/>
<dbReference type="PANTHER" id="PTHR24171:SF8">
    <property type="entry name" value="BRCA1-ASSOCIATED RING DOMAIN PROTEIN 1"/>
    <property type="match status" value="1"/>
</dbReference>
<evidence type="ECO:0000313" key="5">
    <source>
        <dbReference type="EnsemblProtists" id="EKX41497"/>
    </source>
</evidence>
<feature type="non-terminal residue" evidence="4">
    <location>
        <position position="127"/>
    </location>
</feature>
<keyword evidence="2 3" id="KW-0040">ANK repeat</keyword>
<reference evidence="5" key="3">
    <citation type="submission" date="2016-03" db="UniProtKB">
        <authorList>
            <consortium name="EnsemblProtists"/>
        </authorList>
    </citation>
    <scope>IDENTIFICATION</scope>
</reference>
<organism evidence="4">
    <name type="scientific">Guillardia theta (strain CCMP2712)</name>
    <name type="common">Cryptophyte</name>
    <dbReference type="NCBI Taxonomy" id="905079"/>
    <lineage>
        <taxon>Eukaryota</taxon>
        <taxon>Cryptophyceae</taxon>
        <taxon>Pyrenomonadales</taxon>
        <taxon>Geminigeraceae</taxon>
        <taxon>Guillardia</taxon>
    </lineage>
</organism>
<dbReference type="PANTHER" id="PTHR24171">
    <property type="entry name" value="ANKYRIN REPEAT DOMAIN-CONTAINING PROTEIN 39-RELATED"/>
    <property type="match status" value="1"/>
</dbReference>
<proteinExistence type="predicted"/>
<dbReference type="GO" id="GO:0004842">
    <property type="term" value="F:ubiquitin-protein transferase activity"/>
    <property type="evidence" value="ECO:0007669"/>
    <property type="project" value="TreeGrafter"/>
</dbReference>
<feature type="repeat" description="ANK" evidence="3">
    <location>
        <begin position="36"/>
        <end position="68"/>
    </location>
</feature>